<comment type="subcellular location">
    <subcellularLocation>
        <location evidence="5">Cell inner membrane</location>
        <topology evidence="5">Multi-pass membrane protein</topology>
    </subcellularLocation>
</comment>
<dbReference type="HOGENOM" id="CLU_160072_0_1_6"/>
<evidence type="ECO:0000256" key="4">
    <source>
        <dbReference type="ARBA" id="ARBA00023136"/>
    </source>
</evidence>
<keyword evidence="2 5" id="KW-0812">Transmembrane</keyword>
<evidence type="ECO:0000259" key="6">
    <source>
        <dbReference type="Pfam" id="PF06305"/>
    </source>
</evidence>
<gene>
    <name evidence="5" type="primary">lapA</name>
    <name evidence="7" type="ordered locus">Sama_1738</name>
</gene>
<comment type="caution">
    <text evidence="5">Lacks conserved residue(s) required for the propagation of feature annotation.</text>
</comment>
<keyword evidence="3 5" id="KW-1133">Transmembrane helix</keyword>
<comment type="function">
    <text evidence="5">Involved in the assembly of lipopolysaccharide (LPS).</text>
</comment>
<evidence type="ECO:0000313" key="7">
    <source>
        <dbReference type="EMBL" id="ABL99943.1"/>
    </source>
</evidence>
<keyword evidence="5" id="KW-0997">Cell inner membrane</keyword>
<organism evidence="7 8">
    <name type="scientific">Shewanella amazonensis (strain ATCC BAA-1098 / SB2B)</name>
    <dbReference type="NCBI Taxonomy" id="326297"/>
    <lineage>
        <taxon>Bacteria</taxon>
        <taxon>Pseudomonadati</taxon>
        <taxon>Pseudomonadota</taxon>
        <taxon>Gammaproteobacteria</taxon>
        <taxon>Alteromonadales</taxon>
        <taxon>Shewanellaceae</taxon>
        <taxon>Shewanella</taxon>
    </lineage>
</organism>
<keyword evidence="8" id="KW-1185">Reference proteome</keyword>
<accession>A1S6D7</accession>
<sequence length="113" mass="12523">MDNQPIDMRKEAAVKGFFVALVIALLFVLALLLGSRNEQLVTINYFVAQGEFRLPVVLASVFFAGFLLCWCFAVYHIGKLKYALSRANRKLQKLEPQTATNPASLVSSGEVKS</sequence>
<dbReference type="KEGG" id="saz:Sama_1738"/>
<dbReference type="GO" id="GO:0008653">
    <property type="term" value="P:lipopolysaccharide metabolic process"/>
    <property type="evidence" value="ECO:0007669"/>
    <property type="project" value="InterPro"/>
</dbReference>
<keyword evidence="4 5" id="KW-0472">Membrane</keyword>
<evidence type="ECO:0000313" key="8">
    <source>
        <dbReference type="Proteomes" id="UP000009175"/>
    </source>
</evidence>
<feature type="transmembrane region" description="Helical" evidence="5">
    <location>
        <begin position="54"/>
        <end position="77"/>
    </location>
</feature>
<evidence type="ECO:0000256" key="3">
    <source>
        <dbReference type="ARBA" id="ARBA00022989"/>
    </source>
</evidence>
<dbReference type="Proteomes" id="UP000009175">
    <property type="component" value="Chromosome"/>
</dbReference>
<dbReference type="STRING" id="326297.Sama_1738"/>
<comment type="similarity">
    <text evidence="5">Belongs to the LapA family.</text>
</comment>
<evidence type="ECO:0000256" key="5">
    <source>
        <dbReference type="HAMAP-Rule" id="MF_01948"/>
    </source>
</evidence>
<dbReference type="eggNOG" id="COG3771">
    <property type="taxonomic scope" value="Bacteria"/>
</dbReference>
<keyword evidence="1 5" id="KW-1003">Cell membrane</keyword>
<feature type="domain" description="Lipopolysaccharide assembly protein A" evidence="6">
    <location>
        <begin position="37"/>
        <end position="97"/>
    </location>
</feature>
<dbReference type="HAMAP" id="MF_01948">
    <property type="entry name" value="LPS_assembly_LapA"/>
    <property type="match status" value="1"/>
</dbReference>
<reference evidence="7 8" key="1">
    <citation type="submission" date="2006-12" db="EMBL/GenBank/DDBJ databases">
        <title>Complete sequence of Shewanella amazonensis SB2B.</title>
        <authorList>
            <consortium name="US DOE Joint Genome Institute"/>
            <person name="Copeland A."/>
            <person name="Lucas S."/>
            <person name="Lapidus A."/>
            <person name="Barry K."/>
            <person name="Detter J.C."/>
            <person name="Glavina del Rio T."/>
            <person name="Hammon N."/>
            <person name="Israni S."/>
            <person name="Dalin E."/>
            <person name="Tice H."/>
            <person name="Pitluck S."/>
            <person name="Munk A.C."/>
            <person name="Brettin T."/>
            <person name="Bruce D."/>
            <person name="Han C."/>
            <person name="Tapia R."/>
            <person name="Gilna P."/>
            <person name="Schmutz J."/>
            <person name="Larimer F."/>
            <person name="Land M."/>
            <person name="Hauser L."/>
            <person name="Kyrpides N."/>
            <person name="Mikhailova N."/>
            <person name="Fredrickson J."/>
            <person name="Richardson P."/>
        </authorList>
    </citation>
    <scope>NUCLEOTIDE SEQUENCE [LARGE SCALE GENOMIC DNA]</scope>
    <source>
        <strain evidence="8">ATCC BAA-1098 / SB2B</strain>
    </source>
</reference>
<dbReference type="EMBL" id="CP000507">
    <property type="protein sequence ID" value="ABL99943.1"/>
    <property type="molecule type" value="Genomic_DNA"/>
</dbReference>
<dbReference type="AlphaFoldDB" id="A1S6D7"/>
<dbReference type="Pfam" id="PF06305">
    <property type="entry name" value="LapA_dom"/>
    <property type="match status" value="1"/>
</dbReference>
<dbReference type="InterPro" id="IPR010445">
    <property type="entry name" value="LapA_dom"/>
</dbReference>
<evidence type="ECO:0000256" key="2">
    <source>
        <dbReference type="ARBA" id="ARBA00022692"/>
    </source>
</evidence>
<dbReference type="InterPro" id="IPR032906">
    <property type="entry name" value="LapA"/>
</dbReference>
<feature type="transmembrane region" description="Helical" evidence="5">
    <location>
        <begin position="12"/>
        <end position="34"/>
    </location>
</feature>
<name>A1S6D7_SHEAM</name>
<protein>
    <recommendedName>
        <fullName evidence="5">Probable lipopolysaccharide assembly protein A</fullName>
    </recommendedName>
</protein>
<evidence type="ECO:0000256" key="1">
    <source>
        <dbReference type="ARBA" id="ARBA00022475"/>
    </source>
</evidence>
<dbReference type="GO" id="GO:0005886">
    <property type="term" value="C:plasma membrane"/>
    <property type="evidence" value="ECO:0007669"/>
    <property type="project" value="UniProtKB-SubCell"/>
</dbReference>
<proteinExistence type="inferred from homology"/>